<dbReference type="Proteomes" id="UP000468943">
    <property type="component" value="Unassembled WGS sequence"/>
</dbReference>
<keyword evidence="2" id="KW-1185">Reference proteome</keyword>
<dbReference type="Pfam" id="PF11836">
    <property type="entry name" value="Phage_TAC_11"/>
    <property type="match status" value="1"/>
</dbReference>
<dbReference type="InterPro" id="IPR021791">
    <property type="entry name" value="Phage_TAC_11"/>
</dbReference>
<name>A0A6I4SI86_9SPHN</name>
<reference evidence="1 2" key="1">
    <citation type="submission" date="2019-12" db="EMBL/GenBank/DDBJ databases">
        <title>Genomic-based taxomic classification of the family Erythrobacteraceae.</title>
        <authorList>
            <person name="Xu L."/>
        </authorList>
    </citation>
    <scope>NUCLEOTIDE SEQUENCE [LARGE SCALE GENOMIC DNA]</scope>
    <source>
        <strain evidence="1 2">JCM 17802</strain>
    </source>
</reference>
<organism evidence="1 2">
    <name type="scientific">Pontixanthobacter gangjinensis</name>
    <dbReference type="NCBI Taxonomy" id="1028742"/>
    <lineage>
        <taxon>Bacteria</taxon>
        <taxon>Pseudomonadati</taxon>
        <taxon>Pseudomonadota</taxon>
        <taxon>Alphaproteobacteria</taxon>
        <taxon>Sphingomonadales</taxon>
        <taxon>Erythrobacteraceae</taxon>
        <taxon>Pontixanthobacter</taxon>
    </lineage>
</organism>
<accession>A0A6I4SI86</accession>
<comment type="caution">
    <text evidence="1">The sequence shown here is derived from an EMBL/GenBank/DDBJ whole genome shotgun (WGS) entry which is preliminary data.</text>
</comment>
<dbReference type="EMBL" id="WTYS01000001">
    <property type="protein sequence ID" value="MXO55511.1"/>
    <property type="molecule type" value="Genomic_DNA"/>
</dbReference>
<evidence type="ECO:0000313" key="2">
    <source>
        <dbReference type="Proteomes" id="UP000468943"/>
    </source>
</evidence>
<dbReference type="AlphaFoldDB" id="A0A6I4SI86"/>
<gene>
    <name evidence="1" type="ORF">GRI36_01315</name>
</gene>
<evidence type="ECO:0000313" key="1">
    <source>
        <dbReference type="EMBL" id="MXO55511.1"/>
    </source>
</evidence>
<sequence length="104" mass="11049">MSGAANPHRGEASILVNGSQYLLRPSFTALVAAEEELGSLFALVERAGEGRLKLSEMSALFWHCLEQQNSISRDQIGEAVLESGLAKCAAPLRAILIQILQGAG</sequence>
<protein>
    <submittedName>
        <fullName evidence="1">Gene transfer agent family protein</fullName>
    </submittedName>
</protein>
<proteinExistence type="predicted"/>
<dbReference type="OrthoDB" id="7506512at2"/>
<dbReference type="RefSeq" id="WP_160596825.1">
    <property type="nucleotide sequence ID" value="NZ_WTYS01000001.1"/>
</dbReference>